<evidence type="ECO:0000313" key="2">
    <source>
        <dbReference type="Proteomes" id="UP000012073"/>
    </source>
</evidence>
<dbReference type="RefSeq" id="XP_005711303.1">
    <property type="nucleotide sequence ID" value="XM_005711246.1"/>
</dbReference>
<keyword evidence="2" id="KW-1185">Reference proteome</keyword>
<accession>R7QSD2</accession>
<dbReference type="EMBL" id="HG002301">
    <property type="protein sequence ID" value="CDF41009.1"/>
    <property type="molecule type" value="Genomic_DNA"/>
</dbReference>
<dbReference type="KEGG" id="ccp:CHC_T00007626001"/>
<organism evidence="1 2">
    <name type="scientific">Chondrus crispus</name>
    <name type="common">Carrageen Irish moss</name>
    <name type="synonym">Polymorpha crispa</name>
    <dbReference type="NCBI Taxonomy" id="2769"/>
    <lineage>
        <taxon>Eukaryota</taxon>
        <taxon>Rhodophyta</taxon>
        <taxon>Florideophyceae</taxon>
        <taxon>Rhodymeniophycidae</taxon>
        <taxon>Gigartinales</taxon>
        <taxon>Gigartinaceae</taxon>
        <taxon>Chondrus</taxon>
    </lineage>
</organism>
<evidence type="ECO:0000313" key="1">
    <source>
        <dbReference type="EMBL" id="CDF41009.1"/>
    </source>
</evidence>
<gene>
    <name evidence="1" type="ORF">CHC_T00007626001</name>
</gene>
<protein>
    <submittedName>
        <fullName evidence="1">Uncharacterized protein</fullName>
    </submittedName>
</protein>
<proteinExistence type="predicted"/>
<dbReference type="AlphaFoldDB" id="R7QSD2"/>
<dbReference type="GeneID" id="17319019"/>
<dbReference type="Proteomes" id="UP000012073">
    <property type="component" value="Unassembled WGS sequence"/>
</dbReference>
<dbReference type="Gramene" id="CDF41009">
    <property type="protein sequence ID" value="CDF41009"/>
    <property type="gene ID" value="CHC_T00007626001"/>
</dbReference>
<reference evidence="2" key="1">
    <citation type="journal article" date="2013" name="Proc. Natl. Acad. Sci. U.S.A.">
        <title>Genome structure and metabolic features in the red seaweed Chondrus crispus shed light on evolution of the Archaeplastida.</title>
        <authorList>
            <person name="Collen J."/>
            <person name="Porcel B."/>
            <person name="Carre W."/>
            <person name="Ball S.G."/>
            <person name="Chaparro C."/>
            <person name="Tonon T."/>
            <person name="Barbeyron T."/>
            <person name="Michel G."/>
            <person name="Noel B."/>
            <person name="Valentin K."/>
            <person name="Elias M."/>
            <person name="Artiguenave F."/>
            <person name="Arun A."/>
            <person name="Aury J.M."/>
            <person name="Barbosa-Neto J.F."/>
            <person name="Bothwell J.H."/>
            <person name="Bouget F.Y."/>
            <person name="Brillet L."/>
            <person name="Cabello-Hurtado F."/>
            <person name="Capella-Gutierrez S."/>
            <person name="Charrier B."/>
            <person name="Cladiere L."/>
            <person name="Cock J.M."/>
            <person name="Coelho S.M."/>
            <person name="Colleoni C."/>
            <person name="Czjzek M."/>
            <person name="Da Silva C."/>
            <person name="Delage L."/>
            <person name="Denoeud F."/>
            <person name="Deschamps P."/>
            <person name="Dittami S.M."/>
            <person name="Gabaldon T."/>
            <person name="Gachon C.M."/>
            <person name="Groisillier A."/>
            <person name="Herve C."/>
            <person name="Jabbari K."/>
            <person name="Katinka M."/>
            <person name="Kloareg B."/>
            <person name="Kowalczyk N."/>
            <person name="Labadie K."/>
            <person name="Leblanc C."/>
            <person name="Lopez P.J."/>
            <person name="McLachlan D.H."/>
            <person name="Meslet-Cladiere L."/>
            <person name="Moustafa A."/>
            <person name="Nehr Z."/>
            <person name="Nyvall Collen P."/>
            <person name="Panaud O."/>
            <person name="Partensky F."/>
            <person name="Poulain J."/>
            <person name="Rensing S.A."/>
            <person name="Rousvoal S."/>
            <person name="Samson G."/>
            <person name="Symeonidi A."/>
            <person name="Weissenbach J."/>
            <person name="Zambounis A."/>
            <person name="Wincker P."/>
            <person name="Boyen C."/>
        </authorList>
    </citation>
    <scope>NUCLEOTIDE SEQUENCE [LARGE SCALE GENOMIC DNA]</scope>
    <source>
        <strain evidence="2">cv. Stackhouse</strain>
    </source>
</reference>
<name>R7QSD2_CHOCR</name>
<sequence length="93" mass="10621">MLEWQRYTNSVSKSTIDLQSCRDDKSQLDIKTKSVLAPNLNTEISCQIRSLFLVCRHFWSRCAMYVDLCCVTLCLATLKVSNTLCLNIMAPLL</sequence>